<dbReference type="Proteomes" id="UP001154282">
    <property type="component" value="Unassembled WGS sequence"/>
</dbReference>
<evidence type="ECO:0000313" key="1">
    <source>
        <dbReference type="EMBL" id="CAI0475548.1"/>
    </source>
</evidence>
<organism evidence="1 2">
    <name type="scientific">Linum tenue</name>
    <dbReference type="NCBI Taxonomy" id="586396"/>
    <lineage>
        <taxon>Eukaryota</taxon>
        <taxon>Viridiplantae</taxon>
        <taxon>Streptophyta</taxon>
        <taxon>Embryophyta</taxon>
        <taxon>Tracheophyta</taxon>
        <taxon>Spermatophyta</taxon>
        <taxon>Magnoliopsida</taxon>
        <taxon>eudicotyledons</taxon>
        <taxon>Gunneridae</taxon>
        <taxon>Pentapetalae</taxon>
        <taxon>rosids</taxon>
        <taxon>fabids</taxon>
        <taxon>Malpighiales</taxon>
        <taxon>Linaceae</taxon>
        <taxon>Linum</taxon>
    </lineage>
</organism>
<reference evidence="1" key="1">
    <citation type="submission" date="2022-08" db="EMBL/GenBank/DDBJ databases">
        <authorList>
            <person name="Gutierrez-Valencia J."/>
        </authorList>
    </citation>
    <scope>NUCLEOTIDE SEQUENCE</scope>
</reference>
<proteinExistence type="predicted"/>
<name>A0AAV0PX56_9ROSI</name>
<keyword evidence="2" id="KW-1185">Reference proteome</keyword>
<sequence length="108" mass="12094">SLTQSSSNLGDSVLPHPTSEFDFVDTVTLLRSPSTQPYSSFEVSSKFIFPESGDTPATFRRSSDEPSNDLQLGFRLHRMVSHLLPSKNQRPESFLSLSFYSLIFPSFS</sequence>
<gene>
    <name evidence="1" type="ORF">LITE_LOCUS40442</name>
</gene>
<dbReference type="EMBL" id="CAMGYJ010000009">
    <property type="protein sequence ID" value="CAI0475548.1"/>
    <property type="molecule type" value="Genomic_DNA"/>
</dbReference>
<accession>A0AAV0PX56</accession>
<evidence type="ECO:0000313" key="2">
    <source>
        <dbReference type="Proteomes" id="UP001154282"/>
    </source>
</evidence>
<protein>
    <submittedName>
        <fullName evidence="1">Uncharacterized protein</fullName>
    </submittedName>
</protein>
<comment type="caution">
    <text evidence="1">The sequence shown here is derived from an EMBL/GenBank/DDBJ whole genome shotgun (WGS) entry which is preliminary data.</text>
</comment>
<dbReference type="AlphaFoldDB" id="A0AAV0PX56"/>
<feature type="non-terminal residue" evidence="1">
    <location>
        <position position="1"/>
    </location>
</feature>